<dbReference type="AlphaFoldDB" id="A0A0F9GEZ1"/>
<accession>A0A0F9GEZ1</accession>
<comment type="caution">
    <text evidence="1">The sequence shown here is derived from an EMBL/GenBank/DDBJ whole genome shotgun (WGS) entry which is preliminary data.</text>
</comment>
<sequence length="61" mass="7350">MILDAELVCFTCGQKIKLAHLKCQKEKRQKQIQDILDDLIFDGECYKMSIKTYRQWEARRK</sequence>
<gene>
    <name evidence="1" type="ORF">LCGC14_1917930</name>
</gene>
<evidence type="ECO:0000313" key="1">
    <source>
        <dbReference type="EMBL" id="KKL89116.1"/>
    </source>
</evidence>
<dbReference type="EMBL" id="LAZR01020377">
    <property type="protein sequence ID" value="KKL89116.1"/>
    <property type="molecule type" value="Genomic_DNA"/>
</dbReference>
<protein>
    <submittedName>
        <fullName evidence="1">Uncharacterized protein</fullName>
    </submittedName>
</protein>
<name>A0A0F9GEZ1_9ZZZZ</name>
<organism evidence="1">
    <name type="scientific">marine sediment metagenome</name>
    <dbReference type="NCBI Taxonomy" id="412755"/>
    <lineage>
        <taxon>unclassified sequences</taxon>
        <taxon>metagenomes</taxon>
        <taxon>ecological metagenomes</taxon>
    </lineage>
</organism>
<proteinExistence type="predicted"/>
<reference evidence="1" key="1">
    <citation type="journal article" date="2015" name="Nature">
        <title>Complex archaea that bridge the gap between prokaryotes and eukaryotes.</title>
        <authorList>
            <person name="Spang A."/>
            <person name="Saw J.H."/>
            <person name="Jorgensen S.L."/>
            <person name="Zaremba-Niedzwiedzka K."/>
            <person name="Martijn J."/>
            <person name="Lind A.E."/>
            <person name="van Eijk R."/>
            <person name="Schleper C."/>
            <person name="Guy L."/>
            <person name="Ettema T.J."/>
        </authorList>
    </citation>
    <scope>NUCLEOTIDE SEQUENCE</scope>
</reference>